<dbReference type="GO" id="GO:0006430">
    <property type="term" value="P:lysyl-tRNA aminoacylation"/>
    <property type="evidence" value="ECO:0007669"/>
    <property type="project" value="UniProtKB-UniRule"/>
</dbReference>
<dbReference type="InterPro" id="IPR004364">
    <property type="entry name" value="Aa-tRNA-synt_II"/>
</dbReference>
<protein>
    <recommendedName>
        <fullName evidence="11">Lysine--tRNA ligase</fullName>
        <ecNumber evidence="11">6.1.1.6</ecNumber>
    </recommendedName>
    <alternativeName>
        <fullName evidence="11">Lysyl-tRNA synthetase</fullName>
        <shortName evidence="11">LysRS</shortName>
    </alternativeName>
</protein>
<evidence type="ECO:0000256" key="7">
    <source>
        <dbReference type="ARBA" id="ARBA00022840"/>
    </source>
</evidence>
<feature type="binding site" evidence="11">
    <location>
        <position position="404"/>
    </location>
    <ligand>
        <name>Mg(2+)</name>
        <dbReference type="ChEBI" id="CHEBI:18420"/>
        <label>2</label>
    </ligand>
</feature>
<keyword evidence="8 11" id="KW-0648">Protein biosynthesis</keyword>
<feature type="binding site" evidence="11">
    <location>
        <position position="397"/>
    </location>
    <ligand>
        <name>Mg(2+)</name>
        <dbReference type="ChEBI" id="CHEBI:18420"/>
        <label>1</label>
    </ligand>
</feature>
<keyword evidence="3 11" id="KW-0963">Cytoplasm</keyword>
<evidence type="ECO:0000256" key="4">
    <source>
        <dbReference type="ARBA" id="ARBA00022598"/>
    </source>
</evidence>
<dbReference type="HAMAP" id="MF_00252">
    <property type="entry name" value="Lys_tRNA_synth_class2"/>
    <property type="match status" value="1"/>
</dbReference>
<evidence type="ECO:0000256" key="6">
    <source>
        <dbReference type="ARBA" id="ARBA00022741"/>
    </source>
</evidence>
<comment type="cofactor">
    <cofactor evidence="11 12">
        <name>Mg(2+)</name>
        <dbReference type="ChEBI" id="CHEBI:18420"/>
    </cofactor>
    <text evidence="11 12">Binds 3 Mg(2+) ions per subunit.</text>
</comment>
<keyword evidence="7 11" id="KW-0067">ATP-binding</keyword>
<accession>A0A1L4FRR2</accession>
<evidence type="ECO:0000256" key="10">
    <source>
        <dbReference type="ARBA" id="ARBA00048573"/>
    </source>
</evidence>
<dbReference type="SUPFAM" id="SSF55681">
    <property type="entry name" value="Class II aaRS and biotin synthetases"/>
    <property type="match status" value="1"/>
</dbReference>
<feature type="domain" description="Aminoacyl-transfer RNA synthetases class-II family profile" evidence="13">
    <location>
        <begin position="173"/>
        <end position="481"/>
    </location>
</feature>
<evidence type="ECO:0000256" key="3">
    <source>
        <dbReference type="ARBA" id="ARBA00022490"/>
    </source>
</evidence>
<dbReference type="EMBL" id="CP017813">
    <property type="protein sequence ID" value="APJ38298.1"/>
    <property type="molecule type" value="Genomic_DNA"/>
</dbReference>
<evidence type="ECO:0000313" key="14">
    <source>
        <dbReference type="EMBL" id="APJ38298.1"/>
    </source>
</evidence>
<dbReference type="GO" id="GO:0005524">
    <property type="term" value="F:ATP binding"/>
    <property type="evidence" value="ECO:0007669"/>
    <property type="project" value="UniProtKB-UniRule"/>
</dbReference>
<dbReference type="PRINTS" id="PR00982">
    <property type="entry name" value="TRNASYNTHLYS"/>
</dbReference>
<feature type="binding site" evidence="11">
    <location>
        <position position="404"/>
    </location>
    <ligand>
        <name>Mg(2+)</name>
        <dbReference type="ChEBI" id="CHEBI:18420"/>
        <label>1</label>
    </ligand>
</feature>
<evidence type="ECO:0000259" key="13">
    <source>
        <dbReference type="PROSITE" id="PS50862"/>
    </source>
</evidence>
<dbReference type="AlphaFoldDB" id="A0A1L4FRR2"/>
<dbReference type="PROSITE" id="PS50862">
    <property type="entry name" value="AA_TRNA_LIGASE_II"/>
    <property type="match status" value="1"/>
</dbReference>
<keyword evidence="4 11" id="KW-0436">Ligase</keyword>
<evidence type="ECO:0000256" key="1">
    <source>
        <dbReference type="ARBA" id="ARBA00004496"/>
    </source>
</evidence>
<dbReference type="GO" id="GO:0004824">
    <property type="term" value="F:lysine-tRNA ligase activity"/>
    <property type="evidence" value="ECO:0007669"/>
    <property type="project" value="UniProtKB-UniRule"/>
</dbReference>
<dbReference type="NCBIfam" id="TIGR00499">
    <property type="entry name" value="lysS_bact"/>
    <property type="match status" value="1"/>
</dbReference>
<dbReference type="Gene3D" id="2.40.50.140">
    <property type="entry name" value="Nucleic acid-binding proteins"/>
    <property type="match status" value="1"/>
</dbReference>
<dbReference type="STRING" id="48003.BLA55_01235"/>
<proteinExistence type="inferred from homology"/>
<dbReference type="SUPFAM" id="SSF50249">
    <property type="entry name" value="Nucleic acid-binding proteins"/>
    <property type="match status" value="1"/>
</dbReference>
<evidence type="ECO:0000313" key="15">
    <source>
        <dbReference type="Proteomes" id="UP000184322"/>
    </source>
</evidence>
<comment type="catalytic activity">
    <reaction evidence="10 11 12">
        <text>tRNA(Lys) + L-lysine + ATP = L-lysyl-tRNA(Lys) + AMP + diphosphate</text>
        <dbReference type="Rhea" id="RHEA:20792"/>
        <dbReference type="Rhea" id="RHEA-COMP:9696"/>
        <dbReference type="Rhea" id="RHEA-COMP:9697"/>
        <dbReference type="ChEBI" id="CHEBI:30616"/>
        <dbReference type="ChEBI" id="CHEBI:32551"/>
        <dbReference type="ChEBI" id="CHEBI:33019"/>
        <dbReference type="ChEBI" id="CHEBI:78442"/>
        <dbReference type="ChEBI" id="CHEBI:78529"/>
        <dbReference type="ChEBI" id="CHEBI:456215"/>
        <dbReference type="EC" id="6.1.1.6"/>
    </reaction>
</comment>
<dbReference type="InterPro" id="IPR018149">
    <property type="entry name" value="Lys-tRNA-synth_II_C"/>
</dbReference>
<dbReference type="GO" id="GO:0000049">
    <property type="term" value="F:tRNA binding"/>
    <property type="evidence" value="ECO:0007669"/>
    <property type="project" value="TreeGrafter"/>
</dbReference>
<keyword evidence="15" id="KW-1185">Reference proteome</keyword>
<dbReference type="Proteomes" id="UP000184322">
    <property type="component" value="Chromosome"/>
</dbReference>
<comment type="subcellular location">
    <subcellularLocation>
        <location evidence="1 11">Cytoplasm</location>
    </subcellularLocation>
</comment>
<reference evidence="15" key="1">
    <citation type="submission" date="2016-10" db="EMBL/GenBank/DDBJ databases">
        <authorList>
            <person name="Beylefeld A."/>
            <person name="Abolnik C."/>
        </authorList>
    </citation>
    <scope>NUCLEOTIDE SEQUENCE [LARGE SCALE GENOMIC DNA]</scope>
    <source>
        <strain evidence="15">B359_6</strain>
    </source>
</reference>
<evidence type="ECO:0000256" key="5">
    <source>
        <dbReference type="ARBA" id="ARBA00022723"/>
    </source>
</evidence>
<evidence type="ECO:0000256" key="12">
    <source>
        <dbReference type="RuleBase" id="RU000336"/>
    </source>
</evidence>
<dbReference type="InterPro" id="IPR004365">
    <property type="entry name" value="NA-bd_OB_tRNA"/>
</dbReference>
<dbReference type="InterPro" id="IPR045864">
    <property type="entry name" value="aa-tRNA-synth_II/BPL/LPL"/>
</dbReference>
<dbReference type="Gene3D" id="3.30.930.10">
    <property type="entry name" value="Bira Bifunctional Protein, Domain 2"/>
    <property type="match status" value="1"/>
</dbReference>
<comment type="similarity">
    <text evidence="11">Belongs to the class-II aminoacyl-tRNA synthetase family.</text>
</comment>
<dbReference type="InterPro" id="IPR006195">
    <property type="entry name" value="aa-tRNA-synth_II"/>
</dbReference>
<dbReference type="OrthoDB" id="9801152at2"/>
<dbReference type="InterPro" id="IPR002313">
    <property type="entry name" value="Lys-tRNA-ligase_II"/>
</dbReference>
<dbReference type="EC" id="6.1.1.6" evidence="11"/>
<dbReference type="PANTHER" id="PTHR42918">
    <property type="entry name" value="LYSYL-TRNA SYNTHETASE"/>
    <property type="match status" value="1"/>
</dbReference>
<dbReference type="InterPro" id="IPR044136">
    <property type="entry name" value="Lys-tRNA-ligase_II_N"/>
</dbReference>
<dbReference type="NCBIfam" id="NF001756">
    <property type="entry name" value="PRK00484.1"/>
    <property type="match status" value="1"/>
</dbReference>
<name>A0A1L4FRR2_9BACT</name>
<keyword evidence="9 11" id="KW-0030">Aminoacyl-tRNA synthetase</keyword>
<dbReference type="CDD" id="cd00775">
    <property type="entry name" value="LysRS_core"/>
    <property type="match status" value="1"/>
</dbReference>
<evidence type="ECO:0000256" key="8">
    <source>
        <dbReference type="ARBA" id="ARBA00022917"/>
    </source>
</evidence>
<evidence type="ECO:0000256" key="11">
    <source>
        <dbReference type="HAMAP-Rule" id="MF_00252"/>
    </source>
</evidence>
<keyword evidence="6 11" id="KW-0547">Nucleotide-binding</keyword>
<dbReference type="GO" id="GO:0005829">
    <property type="term" value="C:cytosol"/>
    <property type="evidence" value="ECO:0007669"/>
    <property type="project" value="TreeGrafter"/>
</dbReference>
<comment type="subunit">
    <text evidence="2 11">Homodimer.</text>
</comment>
<evidence type="ECO:0000256" key="2">
    <source>
        <dbReference type="ARBA" id="ARBA00011738"/>
    </source>
</evidence>
<dbReference type="KEGG" id="mpul:BLA55_01235"/>
<organism evidence="14 15">
    <name type="scientific">Mycoplasmopsis pullorum</name>
    <dbReference type="NCBI Taxonomy" id="48003"/>
    <lineage>
        <taxon>Bacteria</taxon>
        <taxon>Bacillati</taxon>
        <taxon>Mycoplasmatota</taxon>
        <taxon>Mycoplasmoidales</taxon>
        <taxon>Metamycoplasmataceae</taxon>
        <taxon>Mycoplasmopsis</taxon>
    </lineage>
</organism>
<sequence>MSKYTEQELVRRKKLDFYKENNVKAFKNADDLKELSYSDDITKKYQEYTREELEEKAFPVNLSGRIMTMRGPFIVIQDYHGRMQVYFNKKENAELAKIVETFDLGDIIYVEGVVMKTHTDQVSVRSYNIELLTKALKPLPDKFHGLVDVEERYRHRYVDLIMNEESRKTFWTRTKIISEIRRYFDELEYMEVETPFLHDYLSGAAARPFKTHHNALDQEFVLRIATEIPLKKLLVGGIDRVYEIGRIFRNEGIDTTHNPEFTSIEFYEAYSNLEGMMQRTEELFKRLAKKLGKEKVMNNGVEIDLTKPFARVDMVQAVSEATGLDFKNASEAQILEVAKKHHIKIEKYFTIGHIINELFEELIEKTLIQPTFVYGHPIEISPLTAKMDDERFTHRAELFINTKEYANMYTELIDPIDQLERFEKQLEEKESGNDEASDIDYDFVDALEYGMPPAGGCGIGIDRLTMLLAEKESIRDVLLFPTLKRKKK</sequence>
<dbReference type="CDD" id="cd04322">
    <property type="entry name" value="LysRS_N"/>
    <property type="match status" value="1"/>
</dbReference>
<keyword evidence="11 12" id="KW-0460">Magnesium</keyword>
<dbReference type="RefSeq" id="WP_073372302.1">
    <property type="nucleotide sequence ID" value="NZ_CP017813.1"/>
</dbReference>
<keyword evidence="5 11" id="KW-0479">Metal-binding</keyword>
<gene>
    <name evidence="11" type="primary">lysS</name>
    <name evidence="14" type="ORF">BLA55_01235</name>
</gene>
<dbReference type="PANTHER" id="PTHR42918:SF15">
    <property type="entry name" value="LYSINE--TRNA LIGASE, CHLOROPLASTIC_MITOCHONDRIAL"/>
    <property type="match status" value="1"/>
</dbReference>
<dbReference type="Pfam" id="PF00152">
    <property type="entry name" value="tRNA-synt_2"/>
    <property type="match status" value="1"/>
</dbReference>
<dbReference type="Pfam" id="PF01336">
    <property type="entry name" value="tRNA_anti-codon"/>
    <property type="match status" value="1"/>
</dbReference>
<dbReference type="InterPro" id="IPR012340">
    <property type="entry name" value="NA-bd_OB-fold"/>
</dbReference>
<evidence type="ECO:0000256" key="9">
    <source>
        <dbReference type="ARBA" id="ARBA00023146"/>
    </source>
</evidence>
<dbReference type="GO" id="GO:0000287">
    <property type="term" value="F:magnesium ion binding"/>
    <property type="evidence" value="ECO:0007669"/>
    <property type="project" value="UniProtKB-UniRule"/>
</dbReference>